<proteinExistence type="predicted"/>
<dbReference type="Proteomes" id="UP001595979">
    <property type="component" value="Unassembled WGS sequence"/>
</dbReference>
<keyword evidence="2" id="KW-1185">Reference proteome</keyword>
<name>A0ABW1DPM2_9DEIO</name>
<reference evidence="2" key="1">
    <citation type="journal article" date="2019" name="Int. J. Syst. Evol. Microbiol.">
        <title>The Global Catalogue of Microorganisms (GCM) 10K type strain sequencing project: providing services to taxonomists for standard genome sequencing and annotation.</title>
        <authorList>
            <consortium name="The Broad Institute Genomics Platform"/>
            <consortium name="The Broad Institute Genome Sequencing Center for Infectious Disease"/>
            <person name="Wu L."/>
            <person name="Ma J."/>
        </authorList>
    </citation>
    <scope>NUCLEOTIDE SEQUENCE [LARGE SCALE GENOMIC DNA]</scope>
    <source>
        <strain evidence="2">CGMCC 1.15053</strain>
    </source>
</reference>
<organism evidence="1 2">
    <name type="scientific">Deinococcus petrolearius</name>
    <dbReference type="NCBI Taxonomy" id="1751295"/>
    <lineage>
        <taxon>Bacteria</taxon>
        <taxon>Thermotogati</taxon>
        <taxon>Deinococcota</taxon>
        <taxon>Deinococci</taxon>
        <taxon>Deinococcales</taxon>
        <taxon>Deinococcaceae</taxon>
        <taxon>Deinococcus</taxon>
    </lineage>
</organism>
<dbReference type="EMBL" id="JBHSOH010000029">
    <property type="protein sequence ID" value="MFC5849561.1"/>
    <property type="molecule type" value="Genomic_DNA"/>
</dbReference>
<dbReference type="RefSeq" id="WP_380050810.1">
    <property type="nucleotide sequence ID" value="NZ_JBHSOH010000029.1"/>
</dbReference>
<sequence length="254" mass="28019">MGRTQQVAVLLTDLEVQQLTAAAGRVGVDVALYLRAAALNAARATVDEHRPTYSREQLMSIHRRAQNKGHVWTEDELRRRGLPLYWCRAWVDARLAEGATRVQLAVESGHPERAVTGYLRTVYGLGKFHRLTESTQQQVRAQVAAGKSREAVAADLGLSSHTVGTYARGLATVRERQYQDVVEQVGAWPAPLSRIAERAFGGDAPAASAWLRKKIKRGWIKRVRKGWYDLGTVPVQAGRQAADHASPPLRSSPS</sequence>
<protein>
    <submittedName>
        <fullName evidence="1">Uncharacterized protein</fullName>
    </submittedName>
</protein>
<gene>
    <name evidence="1" type="ORF">ACFPQ6_14740</name>
</gene>
<accession>A0ABW1DPM2</accession>
<comment type="caution">
    <text evidence="1">The sequence shown here is derived from an EMBL/GenBank/DDBJ whole genome shotgun (WGS) entry which is preliminary data.</text>
</comment>
<evidence type="ECO:0000313" key="2">
    <source>
        <dbReference type="Proteomes" id="UP001595979"/>
    </source>
</evidence>
<evidence type="ECO:0000313" key="1">
    <source>
        <dbReference type="EMBL" id="MFC5849561.1"/>
    </source>
</evidence>